<feature type="chain" id="PRO_5016384540" evidence="1">
    <location>
        <begin position="20"/>
        <end position="210"/>
    </location>
</feature>
<organism evidence="2 3">
    <name type="scientific">Meira miltonrushii</name>
    <dbReference type="NCBI Taxonomy" id="1280837"/>
    <lineage>
        <taxon>Eukaryota</taxon>
        <taxon>Fungi</taxon>
        <taxon>Dikarya</taxon>
        <taxon>Basidiomycota</taxon>
        <taxon>Ustilaginomycotina</taxon>
        <taxon>Exobasidiomycetes</taxon>
        <taxon>Exobasidiales</taxon>
        <taxon>Brachybasidiaceae</taxon>
        <taxon>Meira</taxon>
    </lineage>
</organism>
<feature type="signal peptide" evidence="1">
    <location>
        <begin position="1"/>
        <end position="19"/>
    </location>
</feature>
<evidence type="ECO:0000313" key="3">
    <source>
        <dbReference type="Proteomes" id="UP000245771"/>
    </source>
</evidence>
<gene>
    <name evidence="2" type="ORF">FA14DRAFT_185168</name>
</gene>
<dbReference type="Proteomes" id="UP000245771">
    <property type="component" value="Unassembled WGS sequence"/>
</dbReference>
<keyword evidence="3" id="KW-1185">Reference proteome</keyword>
<dbReference type="InParanoid" id="A0A316V6Y2"/>
<evidence type="ECO:0000313" key="2">
    <source>
        <dbReference type="EMBL" id="PWN33369.1"/>
    </source>
</evidence>
<dbReference type="RefSeq" id="XP_025353671.1">
    <property type="nucleotide sequence ID" value="XM_025501434.1"/>
</dbReference>
<reference evidence="2 3" key="1">
    <citation type="journal article" date="2018" name="Mol. Biol. Evol.">
        <title>Broad Genomic Sampling Reveals a Smut Pathogenic Ancestry of the Fungal Clade Ustilaginomycotina.</title>
        <authorList>
            <person name="Kijpornyongpan T."/>
            <person name="Mondo S.J."/>
            <person name="Barry K."/>
            <person name="Sandor L."/>
            <person name="Lee J."/>
            <person name="Lipzen A."/>
            <person name="Pangilinan J."/>
            <person name="LaButti K."/>
            <person name="Hainaut M."/>
            <person name="Henrissat B."/>
            <person name="Grigoriev I.V."/>
            <person name="Spatafora J.W."/>
            <person name="Aime M.C."/>
        </authorList>
    </citation>
    <scope>NUCLEOTIDE SEQUENCE [LARGE SCALE GENOMIC DNA]</scope>
    <source>
        <strain evidence="2 3">MCA 3882</strain>
    </source>
</reference>
<proteinExistence type="predicted"/>
<dbReference type="EMBL" id="KZ819604">
    <property type="protein sequence ID" value="PWN33369.1"/>
    <property type="molecule type" value="Genomic_DNA"/>
</dbReference>
<dbReference type="AlphaFoldDB" id="A0A316V6Y2"/>
<keyword evidence="1" id="KW-0732">Signal</keyword>
<sequence>MKVFYFAYLLLLNLPFISTTDDFDSNDFSWFTDNDNIVSSEQMHLPNDSSSPKVQHRAQESVNVKVKRITKRRRSPAYYSARLKDMEGELKQANEKLEQARITGEGSLKKPKKFAEANKAVRERLQRNERVMKGGKEYDEYLKLRRDRQRARRLAYTPEQKKLVQFKQREKEQKKRDWLKLPGNEAELEAWKLKHRASLNRHFAKERKKN</sequence>
<protein>
    <submittedName>
        <fullName evidence="2">Uncharacterized protein</fullName>
    </submittedName>
</protein>
<evidence type="ECO:0000256" key="1">
    <source>
        <dbReference type="SAM" id="SignalP"/>
    </source>
</evidence>
<dbReference type="GeneID" id="37023215"/>
<name>A0A316V6Y2_9BASI</name>
<accession>A0A316V6Y2</accession>